<dbReference type="EMBL" id="JAODUP010001059">
    <property type="protein sequence ID" value="KAK2141666.1"/>
    <property type="molecule type" value="Genomic_DNA"/>
</dbReference>
<dbReference type="FunFam" id="2.60.40.150:FF:000011">
    <property type="entry name" value="Synaptotagmin 6"/>
    <property type="match status" value="1"/>
</dbReference>
<keyword evidence="2" id="KW-0479">Metal-binding</keyword>
<dbReference type="InterPro" id="IPR000008">
    <property type="entry name" value="C2_dom"/>
</dbReference>
<evidence type="ECO:0000256" key="1">
    <source>
        <dbReference type="ARBA" id="ARBA00022692"/>
    </source>
</evidence>
<evidence type="ECO:0000256" key="5">
    <source>
        <dbReference type="ARBA" id="ARBA00022989"/>
    </source>
</evidence>
<evidence type="ECO:0000256" key="7">
    <source>
        <dbReference type="ARBA" id="ARBA00037847"/>
    </source>
</evidence>
<dbReference type="SMART" id="SM00239">
    <property type="entry name" value="C2"/>
    <property type="match status" value="2"/>
</dbReference>
<feature type="region of interest" description="Disordered" evidence="8">
    <location>
        <begin position="170"/>
        <end position="193"/>
    </location>
</feature>
<dbReference type="GO" id="GO:0001786">
    <property type="term" value="F:phosphatidylserine binding"/>
    <property type="evidence" value="ECO:0007669"/>
    <property type="project" value="TreeGrafter"/>
</dbReference>
<dbReference type="PANTHER" id="PTHR10024">
    <property type="entry name" value="SYNAPTOTAGMIN"/>
    <property type="match status" value="1"/>
</dbReference>
<evidence type="ECO:0000259" key="10">
    <source>
        <dbReference type="PROSITE" id="PS50004"/>
    </source>
</evidence>
<dbReference type="AlphaFoldDB" id="A0AAD9IW22"/>
<dbReference type="PANTHER" id="PTHR10024:SF374">
    <property type="entry name" value="C2 DOMAIN-CONTAINING PROTEIN"/>
    <property type="match status" value="1"/>
</dbReference>
<feature type="domain" description="C2" evidence="10">
    <location>
        <begin position="298"/>
        <end position="418"/>
    </location>
</feature>
<dbReference type="Proteomes" id="UP001208570">
    <property type="component" value="Unassembled WGS sequence"/>
</dbReference>
<dbReference type="SUPFAM" id="SSF49562">
    <property type="entry name" value="C2 domain (Calcium/lipid-binding domain, CaLB)"/>
    <property type="match status" value="2"/>
</dbReference>
<accession>A0AAD9IW22</accession>
<protein>
    <recommendedName>
        <fullName evidence="10">C2 domain-containing protein</fullName>
    </recommendedName>
</protein>
<dbReference type="GO" id="GO:0005886">
    <property type="term" value="C:plasma membrane"/>
    <property type="evidence" value="ECO:0007669"/>
    <property type="project" value="TreeGrafter"/>
</dbReference>
<keyword evidence="1 9" id="KW-0812">Transmembrane</keyword>
<dbReference type="GO" id="GO:0005509">
    <property type="term" value="F:calcium ion binding"/>
    <property type="evidence" value="ECO:0007669"/>
    <property type="project" value="TreeGrafter"/>
</dbReference>
<dbReference type="Pfam" id="PF00168">
    <property type="entry name" value="C2"/>
    <property type="match status" value="2"/>
</dbReference>
<comment type="caution">
    <text evidence="11">The sequence shown here is derived from an EMBL/GenBank/DDBJ whole genome shotgun (WGS) entry which is preliminary data.</text>
</comment>
<proteinExistence type="predicted"/>
<dbReference type="PROSITE" id="PS50004">
    <property type="entry name" value="C2"/>
    <property type="match status" value="2"/>
</dbReference>
<keyword evidence="4" id="KW-0106">Calcium</keyword>
<keyword evidence="12" id="KW-1185">Reference proteome</keyword>
<keyword evidence="6 9" id="KW-0472">Membrane</keyword>
<dbReference type="GO" id="GO:0030276">
    <property type="term" value="F:clathrin binding"/>
    <property type="evidence" value="ECO:0007669"/>
    <property type="project" value="TreeGrafter"/>
</dbReference>
<evidence type="ECO:0000256" key="2">
    <source>
        <dbReference type="ARBA" id="ARBA00022723"/>
    </source>
</evidence>
<name>A0AAD9IW22_9ANNE</name>
<comment type="subcellular location">
    <subcellularLocation>
        <location evidence="7">Endomembrane system</location>
        <topology evidence="7">Single-pass membrane protein</topology>
    </subcellularLocation>
</comment>
<feature type="domain" description="C2" evidence="10">
    <location>
        <begin position="430"/>
        <end position="563"/>
    </location>
</feature>
<keyword evidence="5 9" id="KW-1133">Transmembrane helix</keyword>
<evidence type="ECO:0000256" key="3">
    <source>
        <dbReference type="ARBA" id="ARBA00022737"/>
    </source>
</evidence>
<dbReference type="PRINTS" id="PR00360">
    <property type="entry name" value="C2DOMAIN"/>
</dbReference>
<dbReference type="Gene3D" id="2.60.40.150">
    <property type="entry name" value="C2 domain"/>
    <property type="match status" value="2"/>
</dbReference>
<dbReference type="FunFam" id="2.60.40.150:FF:000005">
    <property type="entry name" value="Synaptotagmin 6"/>
    <property type="match status" value="1"/>
</dbReference>
<dbReference type="PRINTS" id="PR00399">
    <property type="entry name" value="SYNAPTOTAGMN"/>
</dbReference>
<evidence type="ECO:0000313" key="12">
    <source>
        <dbReference type="Proteomes" id="UP001208570"/>
    </source>
</evidence>
<dbReference type="InterPro" id="IPR035892">
    <property type="entry name" value="C2_domain_sf"/>
</dbReference>
<dbReference type="GO" id="GO:0000149">
    <property type="term" value="F:SNARE binding"/>
    <property type="evidence" value="ECO:0007669"/>
    <property type="project" value="TreeGrafter"/>
</dbReference>
<dbReference type="CDD" id="cd08403">
    <property type="entry name" value="C2B_Synaptotagmin-3-5-6-9-10"/>
    <property type="match status" value="1"/>
</dbReference>
<dbReference type="GO" id="GO:0017156">
    <property type="term" value="P:calcium-ion regulated exocytosis"/>
    <property type="evidence" value="ECO:0007669"/>
    <property type="project" value="TreeGrafter"/>
</dbReference>
<organism evidence="11 12">
    <name type="scientific">Paralvinella palmiformis</name>
    <dbReference type="NCBI Taxonomy" id="53620"/>
    <lineage>
        <taxon>Eukaryota</taxon>
        <taxon>Metazoa</taxon>
        <taxon>Spiralia</taxon>
        <taxon>Lophotrochozoa</taxon>
        <taxon>Annelida</taxon>
        <taxon>Polychaeta</taxon>
        <taxon>Sedentaria</taxon>
        <taxon>Canalipalpata</taxon>
        <taxon>Terebellida</taxon>
        <taxon>Terebelliformia</taxon>
        <taxon>Alvinellidae</taxon>
        <taxon>Paralvinella</taxon>
    </lineage>
</organism>
<gene>
    <name evidence="11" type="ORF">LSH36_1059g02056</name>
</gene>
<evidence type="ECO:0000256" key="8">
    <source>
        <dbReference type="SAM" id="MobiDB-lite"/>
    </source>
</evidence>
<dbReference type="GO" id="GO:0070382">
    <property type="term" value="C:exocytic vesicle"/>
    <property type="evidence" value="ECO:0007669"/>
    <property type="project" value="TreeGrafter"/>
</dbReference>
<sequence>MNHVSLKDNKRELEIHTVVPFLYEHMRTYDRLNWPSSFRRCTALDVAFELKQIITISIIITTSTTSLRYNINGKSAISLRPGDGDVVCYCDATCCCATCCCDDTRCGHAGCRLIAVVVIRAVVLKHHNSNSIGLAAISMPLFAALLGVSSLVAVSIVAYCTYRCCRVKKSHQKSGSPTPEKMSTPPSLCPTANPGNLKISQSTPDLMDDPGNSMTTAEEKIGRRHFKTVIKQSTLPALPQRHLTFQRQLSHKLDLSGVEFTIQSVKYKEQPENDTIKPELYRQNAQESGGQGGENLHTSGRLYFSLQYDHETETFCVYVARAEELPAKDFSGTSDPYVKVYLLPDRKNKFQTKVHRKTLNPDFDEKFYFSVPFKELPSRTLQFSVYDFDRFSRHDLIGIVMLKDLIRHCELTWDNLFVQDIISVQQEKVDLGELMFSLCYLPTAGRLTVTVIKGRNLKAMDITGTSDPYVKISLMCHGRRIKKKKTSVKKATLNPVYNEAIVFDVPRENIEEVSLIIKVIDYDRVGSNELMGCCSAGIQYLGTGRDHWMEMLENQRKPVAQWYQLQETVPGVSHEHAANGKRTIKIK</sequence>
<dbReference type="InterPro" id="IPR001565">
    <property type="entry name" value="Synaptotagmin"/>
</dbReference>
<reference evidence="11" key="1">
    <citation type="journal article" date="2023" name="Mol. Biol. Evol.">
        <title>Third-Generation Sequencing Reveals the Adaptive Role of the Epigenome in Three Deep-Sea Polychaetes.</title>
        <authorList>
            <person name="Perez M."/>
            <person name="Aroh O."/>
            <person name="Sun Y."/>
            <person name="Lan Y."/>
            <person name="Juniper S.K."/>
            <person name="Young C.R."/>
            <person name="Angers B."/>
            <person name="Qian P.Y."/>
        </authorList>
    </citation>
    <scope>NUCLEOTIDE SEQUENCE</scope>
    <source>
        <strain evidence="11">P08H-3</strain>
    </source>
</reference>
<evidence type="ECO:0000256" key="4">
    <source>
        <dbReference type="ARBA" id="ARBA00022837"/>
    </source>
</evidence>
<evidence type="ECO:0000256" key="6">
    <source>
        <dbReference type="ARBA" id="ARBA00023136"/>
    </source>
</evidence>
<evidence type="ECO:0000256" key="9">
    <source>
        <dbReference type="SAM" id="Phobius"/>
    </source>
</evidence>
<feature type="transmembrane region" description="Helical" evidence="9">
    <location>
        <begin position="134"/>
        <end position="159"/>
    </location>
</feature>
<dbReference type="GO" id="GO:0005544">
    <property type="term" value="F:calcium-dependent phospholipid binding"/>
    <property type="evidence" value="ECO:0007669"/>
    <property type="project" value="TreeGrafter"/>
</dbReference>
<keyword evidence="3" id="KW-0677">Repeat</keyword>
<evidence type="ECO:0000313" key="11">
    <source>
        <dbReference type="EMBL" id="KAK2141666.1"/>
    </source>
</evidence>